<dbReference type="InterPro" id="IPR027417">
    <property type="entry name" value="P-loop_NTPase"/>
</dbReference>
<dbReference type="OrthoDB" id="10259640at2759"/>
<feature type="region of interest" description="Disordered" evidence="7">
    <location>
        <begin position="21"/>
        <end position="57"/>
    </location>
</feature>
<keyword evidence="1 6" id="KW-0547">Nucleotide-binding</keyword>
<gene>
    <name evidence="9" type="ORF">CUNI_LOCUS11983</name>
</gene>
<evidence type="ECO:0000259" key="8">
    <source>
        <dbReference type="PROSITE" id="PS51192"/>
    </source>
</evidence>
<dbReference type="GO" id="GO:0003724">
    <property type="term" value="F:RNA helicase activity"/>
    <property type="evidence" value="ECO:0007669"/>
    <property type="project" value="UniProtKB-EC"/>
</dbReference>
<dbReference type="EC" id="3.6.4.13" evidence="6"/>
<dbReference type="EMBL" id="CAJHNH020002358">
    <property type="protein sequence ID" value="CAG5126425.1"/>
    <property type="molecule type" value="Genomic_DNA"/>
</dbReference>
<comment type="catalytic activity">
    <reaction evidence="6">
        <text>ATP + H2O = ADP + phosphate + H(+)</text>
        <dbReference type="Rhea" id="RHEA:13065"/>
        <dbReference type="ChEBI" id="CHEBI:15377"/>
        <dbReference type="ChEBI" id="CHEBI:15378"/>
        <dbReference type="ChEBI" id="CHEBI:30616"/>
        <dbReference type="ChEBI" id="CHEBI:43474"/>
        <dbReference type="ChEBI" id="CHEBI:456216"/>
        <dbReference type="EC" id="3.6.4.13"/>
    </reaction>
</comment>
<dbReference type="GO" id="GO:0016787">
    <property type="term" value="F:hydrolase activity"/>
    <property type="evidence" value="ECO:0007669"/>
    <property type="project" value="UniProtKB-KW"/>
</dbReference>
<evidence type="ECO:0000256" key="2">
    <source>
        <dbReference type="ARBA" id="ARBA00022801"/>
    </source>
</evidence>
<dbReference type="PANTHER" id="PTHR24031">
    <property type="entry name" value="RNA HELICASE"/>
    <property type="match status" value="1"/>
</dbReference>
<name>A0A8S3ZF08_9EUPU</name>
<keyword evidence="3 6" id="KW-0347">Helicase</keyword>
<evidence type="ECO:0000313" key="10">
    <source>
        <dbReference type="Proteomes" id="UP000678393"/>
    </source>
</evidence>
<evidence type="ECO:0000256" key="1">
    <source>
        <dbReference type="ARBA" id="ARBA00022741"/>
    </source>
</evidence>
<dbReference type="Pfam" id="PF13959">
    <property type="entry name" value="CTE_SPB4"/>
    <property type="match status" value="1"/>
</dbReference>
<comment type="domain">
    <text evidence="6">The Q motif is unique to and characteristic of the DEAD box family of RNA helicases and controls ATP binding and hydrolysis.</text>
</comment>
<evidence type="ECO:0000256" key="7">
    <source>
        <dbReference type="SAM" id="MobiDB-lite"/>
    </source>
</evidence>
<dbReference type="Gene3D" id="3.40.50.300">
    <property type="entry name" value="P-loop containing nucleotide triphosphate hydrolases"/>
    <property type="match status" value="1"/>
</dbReference>
<accession>A0A8S3ZF08</accession>
<dbReference type="GO" id="GO:0003723">
    <property type="term" value="F:RNA binding"/>
    <property type="evidence" value="ECO:0007669"/>
    <property type="project" value="UniProtKB-UniRule"/>
</dbReference>
<evidence type="ECO:0000256" key="5">
    <source>
        <dbReference type="ARBA" id="ARBA00022884"/>
    </source>
</evidence>
<proteinExistence type="inferred from homology"/>
<dbReference type="InterPro" id="IPR014001">
    <property type="entry name" value="Helicase_ATP-bd"/>
</dbReference>
<keyword evidence="10" id="KW-1185">Reference proteome</keyword>
<reference evidence="9" key="1">
    <citation type="submission" date="2021-04" db="EMBL/GenBank/DDBJ databases">
        <authorList>
            <consortium name="Molecular Ecology Group"/>
        </authorList>
    </citation>
    <scope>NUCLEOTIDE SEQUENCE</scope>
</reference>
<feature type="domain" description="Helicase ATP-binding" evidence="8">
    <location>
        <begin position="75"/>
        <end position="203"/>
    </location>
</feature>
<comment type="similarity">
    <text evidence="6">Belongs to the DEAD box helicase family.</text>
</comment>
<dbReference type="PROSITE" id="PS51192">
    <property type="entry name" value="HELICASE_ATP_BIND_1"/>
    <property type="match status" value="1"/>
</dbReference>
<comment type="function">
    <text evidence="6">RNA helicase.</text>
</comment>
<dbReference type="AlphaFoldDB" id="A0A8S3ZF08"/>
<dbReference type="SUPFAM" id="SSF52540">
    <property type="entry name" value="P-loop containing nucleoside triphosphate hydrolases"/>
    <property type="match status" value="1"/>
</dbReference>
<protein>
    <recommendedName>
        <fullName evidence="6">ATP-dependent RNA helicase</fullName>
        <ecNumber evidence="6">3.6.4.13</ecNumber>
    </recommendedName>
</protein>
<dbReference type="SMART" id="SM01178">
    <property type="entry name" value="DUF4217"/>
    <property type="match status" value="1"/>
</dbReference>
<organism evidence="9 10">
    <name type="scientific">Candidula unifasciata</name>
    <dbReference type="NCBI Taxonomy" id="100452"/>
    <lineage>
        <taxon>Eukaryota</taxon>
        <taxon>Metazoa</taxon>
        <taxon>Spiralia</taxon>
        <taxon>Lophotrochozoa</taxon>
        <taxon>Mollusca</taxon>
        <taxon>Gastropoda</taxon>
        <taxon>Heterobranchia</taxon>
        <taxon>Euthyneura</taxon>
        <taxon>Panpulmonata</taxon>
        <taxon>Eupulmonata</taxon>
        <taxon>Stylommatophora</taxon>
        <taxon>Helicina</taxon>
        <taxon>Helicoidea</taxon>
        <taxon>Geomitridae</taxon>
        <taxon>Candidula</taxon>
    </lineage>
</organism>
<sequence length="343" mass="38366">MAAIDSVRLKLKQIKAKINSGDRKELKAKLAASKSLNDTTEDKAEENANGGEAPKGGADFGSFERVAEIPPSHIWAGHGGTNCEDETKKLSKVINILVATPGRLLDHLQNTKDFFYKNLQCLIINEADRILDMGFEEEIKQIIQLLPKKTTDHAGYVVCEPDKRFLLLFTFLKKKKIMLFLSSCMAVRFYSELLNYIDLSVICIHTFFQFCNADCGILLCTGEAARGMDIPQMDWIIQVGRTARGEGVHSNALLFLNPQELAFLRFLTITLHKTAQEGFKAYVCAYASHKQKAIFDVTKLDMTKVAKSFGFAVAPYVDLQGGTGYKNNKQVKKSRILKNVKSR</sequence>
<dbReference type="InterPro" id="IPR025313">
    <property type="entry name" value="SPB4-like_CTE"/>
</dbReference>
<evidence type="ECO:0000313" key="9">
    <source>
        <dbReference type="EMBL" id="CAG5126425.1"/>
    </source>
</evidence>
<dbReference type="GO" id="GO:0005524">
    <property type="term" value="F:ATP binding"/>
    <property type="evidence" value="ECO:0007669"/>
    <property type="project" value="UniProtKB-UniRule"/>
</dbReference>
<evidence type="ECO:0000256" key="6">
    <source>
        <dbReference type="RuleBase" id="RU365068"/>
    </source>
</evidence>
<keyword evidence="4 6" id="KW-0067">ATP-binding</keyword>
<evidence type="ECO:0000256" key="3">
    <source>
        <dbReference type="ARBA" id="ARBA00022806"/>
    </source>
</evidence>
<dbReference type="Pfam" id="PF00270">
    <property type="entry name" value="DEAD"/>
    <property type="match status" value="1"/>
</dbReference>
<keyword evidence="2 6" id="KW-0378">Hydrolase</keyword>
<keyword evidence="5 6" id="KW-0694">RNA-binding</keyword>
<comment type="caution">
    <text evidence="9">The sequence shown here is derived from an EMBL/GenBank/DDBJ whole genome shotgun (WGS) entry which is preliminary data.</text>
</comment>
<dbReference type="InterPro" id="IPR011545">
    <property type="entry name" value="DEAD/DEAH_box_helicase_dom"/>
</dbReference>
<evidence type="ECO:0000256" key="4">
    <source>
        <dbReference type="ARBA" id="ARBA00022840"/>
    </source>
</evidence>
<dbReference type="Proteomes" id="UP000678393">
    <property type="component" value="Unassembled WGS sequence"/>
</dbReference>